<dbReference type="Pfam" id="PF06367">
    <property type="entry name" value="Drf_FH3"/>
    <property type="match status" value="1"/>
</dbReference>
<dbReference type="SUPFAM" id="SSF101447">
    <property type="entry name" value="Formin homology 2 domain (FH2 domain)"/>
    <property type="match status" value="1"/>
</dbReference>
<evidence type="ECO:0000313" key="5">
    <source>
        <dbReference type="RefSeq" id="XP_055894338.1"/>
    </source>
</evidence>
<dbReference type="SMART" id="SM01140">
    <property type="entry name" value="Drf_GBD"/>
    <property type="match status" value="1"/>
</dbReference>
<dbReference type="GO" id="GO:0003779">
    <property type="term" value="F:actin binding"/>
    <property type="evidence" value="ECO:0007669"/>
    <property type="project" value="InterPro"/>
</dbReference>
<dbReference type="Pfam" id="PF06371">
    <property type="entry name" value="Drf_GBD"/>
    <property type="match status" value="1"/>
</dbReference>
<dbReference type="InterPro" id="IPR010472">
    <property type="entry name" value="FH3_dom"/>
</dbReference>
<dbReference type="InterPro" id="IPR042201">
    <property type="entry name" value="FH2_Formin_sf"/>
</dbReference>
<dbReference type="PROSITE" id="PS51444">
    <property type="entry name" value="FH2"/>
    <property type="match status" value="1"/>
</dbReference>
<dbReference type="InterPro" id="IPR014768">
    <property type="entry name" value="GBD/FH3_dom"/>
</dbReference>
<dbReference type="InterPro" id="IPR016024">
    <property type="entry name" value="ARM-type_fold"/>
</dbReference>
<gene>
    <name evidence="5 6 7" type="primary">LOC106069394</name>
</gene>
<reference evidence="5 6" key="1">
    <citation type="submission" date="2025-04" db="UniProtKB">
        <authorList>
            <consortium name="RefSeq"/>
        </authorList>
    </citation>
    <scope>IDENTIFICATION</scope>
</reference>
<feature type="region of interest" description="Disordered" evidence="1">
    <location>
        <begin position="1173"/>
        <end position="1251"/>
    </location>
</feature>
<dbReference type="Proteomes" id="UP001165740">
    <property type="component" value="Chromosome 8"/>
</dbReference>
<feature type="domain" description="GBD/FH3" evidence="2">
    <location>
        <begin position="1"/>
        <end position="321"/>
    </location>
</feature>
<dbReference type="Pfam" id="PF02181">
    <property type="entry name" value="FH2"/>
    <property type="match status" value="1"/>
</dbReference>
<dbReference type="GO" id="GO:0030036">
    <property type="term" value="P:actin cytoskeleton organization"/>
    <property type="evidence" value="ECO:0007669"/>
    <property type="project" value="InterPro"/>
</dbReference>
<keyword evidence="4" id="KW-1185">Reference proteome</keyword>
<dbReference type="SMART" id="SM01139">
    <property type="entry name" value="Drf_FH3"/>
    <property type="match status" value="1"/>
</dbReference>
<dbReference type="OMA" id="MCCVREL"/>
<evidence type="ECO:0000313" key="7">
    <source>
        <dbReference type="RefSeq" id="XP_055894340.1"/>
    </source>
</evidence>
<sequence>MRPTGVGNTTVSSQQLEHQLDGCDPISCILYSHSPSIQVYYALRSRLENSSEAWLQEFVSLDGLDSLLDSLGHMIGSKYSGFTDAILQIDCLSCIRAVLNSRVGMDTIVNSTDGIYKLLKGFDLANTLPRKHVVEILSAICVYNKLAYRRLLDALDQYKKSRHLYHRFSFVVNELKAAETLPHKTAVLTFINAIINSTGDRFQRCRIRNEFIGLSLLDVLSFLQREDTDEDLYTQLQTFIEKKHEDETSVDINSNLDLSSPQDLADAIQSRVFGGSKMVSFVNILQDLLAIEIHEKEKSDILWQLLERHTHHLVHGCSDATSLSEMDTEQACQALVTADLASSPKVIAEKKITPVEITKMTNQNSSSLKKESFGLKAYSDSGYMGCEDKLSPPSYTADNGTTFNFGTISPMTHLISNKQLQDVGKQLTFHNKKNKENVGSAENIHRISMYDNSSPLKLPPRYAGPSPRKRKACGIINSPIAQDLKKDTKAVLTMKRAPSRQSSLNTLQKDVEKSPVDKCTRVNYYNYQRNKIAYPAYDMKNLKWIKLDEPDIAKFAHCIWLNCDVSKLKLQPDFQQVEEVFKEKVSKNDILETSLLSNATRLSLNLFLNRLEEEPIALVQKLSTGDTAWLPLPLIKYLMDILPDHDEIKHLKYYNGNLLELGQAEQFLLHLLDLPNYRILLMGQLRRAEFTVMTSQLNQVLTSMLETSRSLLVSEGLKEMFMLILRLGNFLNHGQYNGYASGFKLGSLSRLADVKTSEPGHNLVHFMVSLVDSTDEQLLTFLNEIPRLEKAASYSPSQIKADFDKMNSEINTFVRLLVNASPSIRKDFDAFLEEVKCTFRDLQGHISELKLQTHRLAEYFCELETFDIQYCFTTLLNFFKQLRQCRQEVQLMRKQKSIAEKHNDQFNQKLRNKHLALKFGLDAAASSSMVEERKPMVETLLTELHHGNFKPTLIQSSHPSALSAKNSPKTTPKKSCTTPERDLNQMDLSGITLMGTPMINRPSSEMYDADLTITAISTAPKIVTSSVKNLHSAPLTLYSRLQREPPAVPTKVNTVRTHHRSRSDLADSINVTQKWIRYQEQAQQDHLLVPLAQPESSMMLATLNLEAGCRKFPYQQPISLVAGPTIALPQCPDHSTDDEDLGTGQFVRNGKRGERKSGTLANFFNKIAKALKQKNSEQKSPANGNLHGEDGALKGLSKVNNGNTPSSPYPVMKISDKENVHPENGGQNMVFEKQRKHPARLSNRFRGKSAK</sequence>
<organism evidence="4 5">
    <name type="scientific">Biomphalaria glabrata</name>
    <name type="common">Bloodfluke planorb</name>
    <name type="synonym">Freshwater snail</name>
    <dbReference type="NCBI Taxonomy" id="6526"/>
    <lineage>
        <taxon>Eukaryota</taxon>
        <taxon>Metazoa</taxon>
        <taxon>Spiralia</taxon>
        <taxon>Lophotrochozoa</taxon>
        <taxon>Mollusca</taxon>
        <taxon>Gastropoda</taxon>
        <taxon>Heterobranchia</taxon>
        <taxon>Euthyneura</taxon>
        <taxon>Panpulmonata</taxon>
        <taxon>Hygrophila</taxon>
        <taxon>Lymnaeoidea</taxon>
        <taxon>Planorbidae</taxon>
        <taxon>Biomphalaria</taxon>
    </lineage>
</organism>
<dbReference type="PANTHER" id="PTHR46345:SF8">
    <property type="entry name" value="FORMIN 3, ISOFORM B"/>
    <property type="match status" value="1"/>
</dbReference>
<dbReference type="OrthoDB" id="26518at2759"/>
<dbReference type="SMART" id="SM00498">
    <property type="entry name" value="FH2"/>
    <property type="match status" value="1"/>
</dbReference>
<dbReference type="SUPFAM" id="SSF48371">
    <property type="entry name" value="ARM repeat"/>
    <property type="match status" value="1"/>
</dbReference>
<dbReference type="RefSeq" id="XP_055894338.1">
    <property type="nucleotide sequence ID" value="XM_056038363.1"/>
</dbReference>
<dbReference type="GO" id="GO:0031267">
    <property type="term" value="F:small GTPase binding"/>
    <property type="evidence" value="ECO:0007669"/>
    <property type="project" value="InterPro"/>
</dbReference>
<dbReference type="InterPro" id="IPR011989">
    <property type="entry name" value="ARM-like"/>
</dbReference>
<dbReference type="PROSITE" id="PS51232">
    <property type="entry name" value="GBD_FH3"/>
    <property type="match status" value="1"/>
</dbReference>
<evidence type="ECO:0000256" key="1">
    <source>
        <dbReference type="SAM" id="MobiDB-lite"/>
    </source>
</evidence>
<evidence type="ECO:0000313" key="6">
    <source>
        <dbReference type="RefSeq" id="XP_055894339.1"/>
    </source>
</evidence>
<feature type="domain" description="FH2" evidence="3">
    <location>
        <begin position="529"/>
        <end position="908"/>
    </location>
</feature>
<evidence type="ECO:0000313" key="4">
    <source>
        <dbReference type="Proteomes" id="UP001165740"/>
    </source>
</evidence>
<feature type="region of interest" description="Disordered" evidence="1">
    <location>
        <begin position="955"/>
        <end position="981"/>
    </location>
</feature>
<evidence type="ECO:0000259" key="3">
    <source>
        <dbReference type="PROSITE" id="PS51444"/>
    </source>
</evidence>
<dbReference type="Gene3D" id="1.20.58.2220">
    <property type="entry name" value="Formin, FH2 domain"/>
    <property type="match status" value="1"/>
</dbReference>
<dbReference type="InterPro" id="IPR015425">
    <property type="entry name" value="FH2_Formin"/>
</dbReference>
<dbReference type="AlphaFoldDB" id="A0A9W3B4C9"/>
<dbReference type="PANTHER" id="PTHR46345">
    <property type="entry name" value="INVERTED FORMIN-2"/>
    <property type="match status" value="1"/>
</dbReference>
<feature type="compositionally biased region" description="Basic residues" evidence="1">
    <location>
        <begin position="1234"/>
        <end position="1251"/>
    </location>
</feature>
<name>A0A9W3B4C9_BIOGL</name>
<feature type="compositionally biased region" description="Low complexity" evidence="1">
    <location>
        <begin position="963"/>
        <end position="978"/>
    </location>
</feature>
<accession>A0A9W3B4C9</accession>
<dbReference type="RefSeq" id="XP_055894339.1">
    <property type="nucleotide sequence ID" value="XM_056038364.1"/>
</dbReference>
<evidence type="ECO:0000259" key="2">
    <source>
        <dbReference type="PROSITE" id="PS51232"/>
    </source>
</evidence>
<dbReference type="RefSeq" id="XP_055894340.1">
    <property type="nucleotide sequence ID" value="XM_056038365.1"/>
</dbReference>
<proteinExistence type="predicted"/>
<dbReference type="InterPro" id="IPR010473">
    <property type="entry name" value="GTPase-bd"/>
</dbReference>
<dbReference type="Gene3D" id="1.25.10.10">
    <property type="entry name" value="Leucine-rich Repeat Variant"/>
    <property type="match status" value="1"/>
</dbReference>
<dbReference type="GeneID" id="106069394"/>
<protein>
    <submittedName>
        <fullName evidence="5 6">Inverted formin-2-like</fullName>
    </submittedName>
</protein>